<dbReference type="PROSITE" id="PS00136">
    <property type="entry name" value="SUBTILASE_ASP"/>
    <property type="match status" value="1"/>
</dbReference>
<dbReference type="GO" id="GO:0004252">
    <property type="term" value="F:serine-type endopeptidase activity"/>
    <property type="evidence" value="ECO:0007669"/>
    <property type="project" value="InterPro"/>
</dbReference>
<dbReference type="RefSeq" id="XP_056516193.1">
    <property type="nucleotide sequence ID" value="XM_056651343.1"/>
</dbReference>
<dbReference type="PROSITE" id="PS00137">
    <property type="entry name" value="SUBTILASE_HIS"/>
    <property type="match status" value="1"/>
</dbReference>
<dbReference type="InterPro" id="IPR036852">
    <property type="entry name" value="Peptidase_S8/S53_dom_sf"/>
</dbReference>
<dbReference type="InterPro" id="IPR023827">
    <property type="entry name" value="Peptidase_S8_Asp-AS"/>
</dbReference>
<comment type="caution">
    <text evidence="9">The sequence shown here is derived from an EMBL/GenBank/DDBJ whole genome shotgun (WGS) entry which is preliminary data.</text>
</comment>
<keyword evidence="3 7" id="KW-0732">Signal</keyword>
<keyword evidence="4" id="KW-0378">Hydrolase</keyword>
<reference evidence="9" key="2">
    <citation type="journal article" date="2023" name="IMA Fungus">
        <title>Comparative genomic study of the Penicillium genus elucidates a diverse pangenome and 15 lateral gene transfer events.</title>
        <authorList>
            <person name="Petersen C."/>
            <person name="Sorensen T."/>
            <person name="Nielsen M.R."/>
            <person name="Sondergaard T.E."/>
            <person name="Sorensen J.L."/>
            <person name="Fitzpatrick D.A."/>
            <person name="Frisvad J.C."/>
            <person name="Nielsen K.L."/>
        </authorList>
    </citation>
    <scope>NUCLEOTIDE SEQUENCE</scope>
    <source>
        <strain evidence="9">IBT 34128</strain>
    </source>
</reference>
<sequence>MHIRGWWTAILALTSIAHALPQPDALLDDAPDTHNATHLTKRDGPPQHNAEIYLGSISRPRKKRAKWGPPYTYDYDPSAGEGSLIYVIDSGFDIRHSEYKTLKHVPRWIMPKSWPRGWDDTLNDPTGHGTCVGSMIAGQKFGVAKNAELVIVKTAGAERIDKREYIDNYLEALEATADDIDAVLSNPGNGFNLGDIYINMSGSVKIGVFHRAWNSHDRDRLKSIMQRLNQKAMIFACTGNVRGIDFYGEFLGTLLGYPQLWYKELPNMRLVGMATQNGYRSKKTLNAPEGHLWAIAEDVLCANNKPSEPEIKKTGSSMASPQAVGLAAQLARLPNKPKGFPDPKSDFRGFVEQMEIQLYRDSWIRPESKGKTEGGHVMAVRLISNQFLNHCDDSDGCGCVIM</sequence>
<feature type="signal peptide" evidence="7">
    <location>
        <begin position="1"/>
        <end position="19"/>
    </location>
</feature>
<dbReference type="InterPro" id="IPR050131">
    <property type="entry name" value="Peptidase_S8_subtilisin-like"/>
</dbReference>
<dbReference type="EMBL" id="JAPMSZ010000001">
    <property type="protein sequence ID" value="KAJ5115001.1"/>
    <property type="molecule type" value="Genomic_DNA"/>
</dbReference>
<evidence type="ECO:0000256" key="1">
    <source>
        <dbReference type="ARBA" id="ARBA00011073"/>
    </source>
</evidence>
<dbReference type="AlphaFoldDB" id="A0A9W9GA77"/>
<accession>A0A9W9GA77</accession>
<gene>
    <name evidence="9" type="ORF">NUU61_000760</name>
</gene>
<evidence type="ECO:0000256" key="4">
    <source>
        <dbReference type="ARBA" id="ARBA00022801"/>
    </source>
</evidence>
<evidence type="ECO:0000313" key="9">
    <source>
        <dbReference type="EMBL" id="KAJ5115001.1"/>
    </source>
</evidence>
<evidence type="ECO:0000256" key="3">
    <source>
        <dbReference type="ARBA" id="ARBA00022729"/>
    </source>
</evidence>
<dbReference type="Pfam" id="PF00082">
    <property type="entry name" value="Peptidase_S8"/>
    <property type="match status" value="1"/>
</dbReference>
<dbReference type="Gene3D" id="3.40.50.200">
    <property type="entry name" value="Peptidase S8/S53 domain"/>
    <property type="match status" value="1"/>
</dbReference>
<proteinExistence type="inferred from homology"/>
<comment type="similarity">
    <text evidence="1">Belongs to the peptidase S8 family.</text>
</comment>
<reference evidence="9" key="1">
    <citation type="submission" date="2022-11" db="EMBL/GenBank/DDBJ databases">
        <authorList>
            <person name="Petersen C."/>
        </authorList>
    </citation>
    <scope>NUCLEOTIDE SEQUENCE</scope>
    <source>
        <strain evidence="9">IBT 34128</strain>
    </source>
</reference>
<feature type="domain" description="Peptidase S8/S53" evidence="8">
    <location>
        <begin position="80"/>
        <end position="331"/>
    </location>
</feature>
<keyword evidence="5" id="KW-0720">Serine protease</keyword>
<dbReference type="PRINTS" id="PR00723">
    <property type="entry name" value="SUBTILISIN"/>
</dbReference>
<protein>
    <recommendedName>
        <fullName evidence="8">Peptidase S8/S53 domain-containing protein</fullName>
    </recommendedName>
</protein>
<evidence type="ECO:0000256" key="2">
    <source>
        <dbReference type="ARBA" id="ARBA00022670"/>
    </source>
</evidence>
<keyword evidence="6" id="KW-0865">Zymogen</keyword>
<dbReference type="GeneID" id="81390511"/>
<dbReference type="InterPro" id="IPR015500">
    <property type="entry name" value="Peptidase_S8_subtilisin-rel"/>
</dbReference>
<dbReference type="GO" id="GO:0006508">
    <property type="term" value="P:proteolysis"/>
    <property type="evidence" value="ECO:0007669"/>
    <property type="project" value="UniProtKB-KW"/>
</dbReference>
<dbReference type="PANTHER" id="PTHR43806:SF58">
    <property type="entry name" value="ALKALINE PROTEASE 1-RELATED"/>
    <property type="match status" value="1"/>
</dbReference>
<dbReference type="OrthoDB" id="4227149at2759"/>
<dbReference type="SUPFAM" id="SSF52743">
    <property type="entry name" value="Subtilisin-like"/>
    <property type="match status" value="1"/>
</dbReference>
<organism evidence="9 10">
    <name type="scientific">Penicillium alfredii</name>
    <dbReference type="NCBI Taxonomy" id="1506179"/>
    <lineage>
        <taxon>Eukaryota</taxon>
        <taxon>Fungi</taxon>
        <taxon>Dikarya</taxon>
        <taxon>Ascomycota</taxon>
        <taxon>Pezizomycotina</taxon>
        <taxon>Eurotiomycetes</taxon>
        <taxon>Eurotiomycetidae</taxon>
        <taxon>Eurotiales</taxon>
        <taxon>Aspergillaceae</taxon>
        <taxon>Penicillium</taxon>
    </lineage>
</organism>
<dbReference type="Proteomes" id="UP001141434">
    <property type="component" value="Unassembled WGS sequence"/>
</dbReference>
<evidence type="ECO:0000313" key="10">
    <source>
        <dbReference type="Proteomes" id="UP001141434"/>
    </source>
</evidence>
<name>A0A9W9GA77_9EURO</name>
<evidence type="ECO:0000256" key="5">
    <source>
        <dbReference type="ARBA" id="ARBA00022825"/>
    </source>
</evidence>
<evidence type="ECO:0000256" key="6">
    <source>
        <dbReference type="ARBA" id="ARBA00023145"/>
    </source>
</evidence>
<dbReference type="InterPro" id="IPR000209">
    <property type="entry name" value="Peptidase_S8/S53_dom"/>
</dbReference>
<keyword evidence="2" id="KW-0645">Protease</keyword>
<evidence type="ECO:0000259" key="8">
    <source>
        <dbReference type="Pfam" id="PF00082"/>
    </source>
</evidence>
<keyword evidence="10" id="KW-1185">Reference proteome</keyword>
<dbReference type="PANTHER" id="PTHR43806">
    <property type="entry name" value="PEPTIDASE S8"/>
    <property type="match status" value="1"/>
</dbReference>
<dbReference type="CDD" id="cd00306">
    <property type="entry name" value="Peptidases_S8_S53"/>
    <property type="match status" value="1"/>
</dbReference>
<evidence type="ECO:0000256" key="7">
    <source>
        <dbReference type="SAM" id="SignalP"/>
    </source>
</evidence>
<dbReference type="InterPro" id="IPR022398">
    <property type="entry name" value="Peptidase_S8_His-AS"/>
</dbReference>
<feature type="chain" id="PRO_5040893142" description="Peptidase S8/S53 domain-containing protein" evidence="7">
    <location>
        <begin position="20"/>
        <end position="402"/>
    </location>
</feature>